<dbReference type="GO" id="GO:0046872">
    <property type="term" value="F:metal ion binding"/>
    <property type="evidence" value="ECO:0007669"/>
    <property type="project" value="UniProtKB-KW"/>
</dbReference>
<dbReference type="PROSITE" id="PS51007">
    <property type="entry name" value="CYTC"/>
    <property type="match status" value="1"/>
</dbReference>
<dbReference type="SUPFAM" id="SSF46626">
    <property type="entry name" value="Cytochrome c"/>
    <property type="match status" value="1"/>
</dbReference>
<organism evidence="7 8">
    <name type="scientific">Occallatibacter riparius</name>
    <dbReference type="NCBI Taxonomy" id="1002689"/>
    <lineage>
        <taxon>Bacteria</taxon>
        <taxon>Pseudomonadati</taxon>
        <taxon>Acidobacteriota</taxon>
        <taxon>Terriglobia</taxon>
        <taxon>Terriglobales</taxon>
        <taxon>Acidobacteriaceae</taxon>
        <taxon>Occallatibacter</taxon>
    </lineage>
</organism>
<keyword evidence="8" id="KW-1185">Reference proteome</keyword>
<evidence type="ECO:0000256" key="2">
    <source>
        <dbReference type="ARBA" id="ARBA00022723"/>
    </source>
</evidence>
<evidence type="ECO:0000313" key="7">
    <source>
        <dbReference type="EMBL" id="UWZ84674.1"/>
    </source>
</evidence>
<dbReference type="Pfam" id="PF13442">
    <property type="entry name" value="Cytochrome_CBB3"/>
    <property type="match status" value="1"/>
</dbReference>
<evidence type="ECO:0000256" key="3">
    <source>
        <dbReference type="ARBA" id="ARBA00023004"/>
    </source>
</evidence>
<evidence type="ECO:0000256" key="4">
    <source>
        <dbReference type="PROSITE-ProRule" id="PRU00433"/>
    </source>
</evidence>
<keyword evidence="1 4" id="KW-0349">Heme</keyword>
<keyword evidence="3 4" id="KW-0408">Iron</keyword>
<proteinExistence type="predicted"/>
<feature type="domain" description="Cytochrome c" evidence="6">
    <location>
        <begin position="35"/>
        <end position="140"/>
    </location>
</feature>
<dbReference type="GO" id="GO:0020037">
    <property type="term" value="F:heme binding"/>
    <property type="evidence" value="ECO:0007669"/>
    <property type="project" value="InterPro"/>
</dbReference>
<evidence type="ECO:0000256" key="1">
    <source>
        <dbReference type="ARBA" id="ARBA00022617"/>
    </source>
</evidence>
<dbReference type="InterPro" id="IPR009056">
    <property type="entry name" value="Cyt_c-like_dom"/>
</dbReference>
<dbReference type="InterPro" id="IPR036909">
    <property type="entry name" value="Cyt_c-like_dom_sf"/>
</dbReference>
<keyword evidence="2 4" id="KW-0479">Metal-binding</keyword>
<dbReference type="Proteomes" id="UP001059380">
    <property type="component" value="Chromosome"/>
</dbReference>
<evidence type="ECO:0000259" key="6">
    <source>
        <dbReference type="PROSITE" id="PS51007"/>
    </source>
</evidence>
<dbReference type="RefSeq" id="WP_260794181.1">
    <property type="nucleotide sequence ID" value="NZ_CP093313.1"/>
</dbReference>
<sequence length="142" mass="15013">MLKRFAVIAAAAALFMAAGYANDNKGKVTVPVERVNPTDGKLMYNSYCAPCHGTDGRGAGPVAGALKSQPTDLTILAKANNGKFPDAHLVSVLQFGSSLPAHGSAQMPVWGQLLGKIDTVHKQDTQLRIANLSHYLQSIQAK</sequence>
<protein>
    <submittedName>
        <fullName evidence="7">Cytochrome c</fullName>
    </submittedName>
</protein>
<name>A0A9J7BSD6_9BACT</name>
<dbReference type="EMBL" id="CP093313">
    <property type="protein sequence ID" value="UWZ84674.1"/>
    <property type="molecule type" value="Genomic_DNA"/>
</dbReference>
<dbReference type="KEGG" id="orp:MOP44_01765"/>
<feature type="chain" id="PRO_5039917692" evidence="5">
    <location>
        <begin position="22"/>
        <end position="142"/>
    </location>
</feature>
<evidence type="ECO:0000256" key="5">
    <source>
        <dbReference type="SAM" id="SignalP"/>
    </source>
</evidence>
<keyword evidence="5" id="KW-0732">Signal</keyword>
<evidence type="ECO:0000313" key="8">
    <source>
        <dbReference type="Proteomes" id="UP001059380"/>
    </source>
</evidence>
<reference evidence="7" key="1">
    <citation type="submission" date="2021-04" db="EMBL/GenBank/DDBJ databases">
        <title>Phylogenetic analysis of Acidobacteriaceae.</title>
        <authorList>
            <person name="Qiu L."/>
            <person name="Zhang Q."/>
        </authorList>
    </citation>
    <scope>NUCLEOTIDE SEQUENCE</scope>
    <source>
        <strain evidence="7">DSM 25168</strain>
    </source>
</reference>
<dbReference type="AlphaFoldDB" id="A0A9J7BSD6"/>
<gene>
    <name evidence="7" type="ORF">MOP44_01765</name>
</gene>
<dbReference type="Gene3D" id="1.10.760.10">
    <property type="entry name" value="Cytochrome c-like domain"/>
    <property type="match status" value="1"/>
</dbReference>
<accession>A0A9J7BSD6</accession>
<feature type="signal peptide" evidence="5">
    <location>
        <begin position="1"/>
        <end position="21"/>
    </location>
</feature>
<dbReference type="GO" id="GO:0009055">
    <property type="term" value="F:electron transfer activity"/>
    <property type="evidence" value="ECO:0007669"/>
    <property type="project" value="InterPro"/>
</dbReference>